<feature type="chain" id="PRO_5046541668" evidence="1">
    <location>
        <begin position="27"/>
        <end position="108"/>
    </location>
</feature>
<reference evidence="2 3" key="1">
    <citation type="submission" date="2020-08" db="EMBL/GenBank/DDBJ databases">
        <title>A Genomic Blueprint of the Chicken Gut Microbiome.</title>
        <authorList>
            <person name="Gilroy R."/>
            <person name="Ravi A."/>
            <person name="Getino M."/>
            <person name="Pursley I."/>
            <person name="Horton D.L."/>
            <person name="Alikhan N.-F."/>
            <person name="Baker D."/>
            <person name="Gharbi K."/>
            <person name="Hall N."/>
            <person name="Watson M."/>
            <person name="Adriaenssens E.M."/>
            <person name="Foster-Nyarko E."/>
            <person name="Jarju S."/>
            <person name="Secka A."/>
            <person name="Antonio M."/>
            <person name="Oren A."/>
            <person name="Chaudhuri R."/>
            <person name="La Ragione R.M."/>
            <person name="Hildebrand F."/>
            <person name="Pallen M.J."/>
        </authorList>
    </citation>
    <scope>NUCLEOTIDE SEQUENCE [LARGE SCALE GENOMIC DNA]</scope>
    <source>
        <strain evidence="2 3">Sa5YUA1</strain>
    </source>
</reference>
<evidence type="ECO:0000313" key="2">
    <source>
        <dbReference type="EMBL" id="MBD7937742.1"/>
    </source>
</evidence>
<protein>
    <submittedName>
        <fullName evidence="2">DUF3889 domain-containing protein</fullName>
    </submittedName>
</protein>
<comment type="caution">
    <text evidence="2">The sequence shown here is derived from an EMBL/GenBank/DDBJ whole genome shotgun (WGS) entry which is preliminary data.</text>
</comment>
<organism evidence="2 3">
    <name type="scientific">Cytobacillus stercorigallinarum</name>
    <dbReference type="NCBI Taxonomy" id="2762240"/>
    <lineage>
        <taxon>Bacteria</taxon>
        <taxon>Bacillati</taxon>
        <taxon>Bacillota</taxon>
        <taxon>Bacilli</taxon>
        <taxon>Bacillales</taxon>
        <taxon>Bacillaceae</taxon>
        <taxon>Cytobacillus</taxon>
    </lineage>
</organism>
<gene>
    <name evidence="2" type="ORF">H9655_11990</name>
</gene>
<name>A0ABR8QQC0_9BACI</name>
<accession>A0ABR8QQC0</accession>
<dbReference type="EMBL" id="JACSQT010000005">
    <property type="protein sequence ID" value="MBD7937742.1"/>
    <property type="molecule type" value="Genomic_DNA"/>
</dbReference>
<keyword evidence="3" id="KW-1185">Reference proteome</keyword>
<dbReference type="Pfam" id="PF13028">
    <property type="entry name" value="DUF3889"/>
    <property type="match status" value="1"/>
</dbReference>
<dbReference type="Proteomes" id="UP000657931">
    <property type="component" value="Unassembled WGS sequence"/>
</dbReference>
<dbReference type="Gene3D" id="3.10.450.390">
    <property type="entry name" value="Protein of unknown function DUF3889"/>
    <property type="match status" value="1"/>
</dbReference>
<feature type="signal peptide" evidence="1">
    <location>
        <begin position="1"/>
        <end position="26"/>
    </location>
</feature>
<proteinExistence type="predicted"/>
<sequence>MKRVLFATVLILFSFVFILSPQTNYAVDNAPSYEKWGKEAMMIAKEKYPLADIVDYQHLGKEIKEQTEIEKFKLWMRQQEKEYGLYVFIEYNKDTERIVRIFTEKTDR</sequence>
<evidence type="ECO:0000313" key="3">
    <source>
        <dbReference type="Proteomes" id="UP000657931"/>
    </source>
</evidence>
<keyword evidence="1" id="KW-0732">Signal</keyword>
<dbReference type="InterPro" id="IPR024987">
    <property type="entry name" value="DUF3889"/>
</dbReference>
<evidence type="ECO:0000256" key="1">
    <source>
        <dbReference type="SAM" id="SignalP"/>
    </source>
</evidence>